<dbReference type="InterPro" id="IPR017871">
    <property type="entry name" value="ABC_transporter-like_CS"/>
</dbReference>
<dbReference type="Proteomes" id="UP001290861">
    <property type="component" value="Unassembled WGS sequence"/>
</dbReference>
<dbReference type="InterPro" id="IPR003593">
    <property type="entry name" value="AAA+_ATPase"/>
</dbReference>
<keyword evidence="4 6" id="KW-0067">ATP-binding</keyword>
<dbReference type="SMART" id="SM00382">
    <property type="entry name" value="AAA"/>
    <property type="match status" value="1"/>
</dbReference>
<keyword evidence="3" id="KW-0547">Nucleotide-binding</keyword>
<evidence type="ECO:0000256" key="1">
    <source>
        <dbReference type="ARBA" id="ARBA00005417"/>
    </source>
</evidence>
<dbReference type="Gene3D" id="3.40.50.300">
    <property type="entry name" value="P-loop containing nucleotide triphosphate hydrolases"/>
    <property type="match status" value="1"/>
</dbReference>
<sequence length="246" mass="27341">MSIPIHIENLNFSYGPVAVLENANVSIGEREFISVVGPNGGGKTTLLKIMLGLLEPQSGSVSIFGKTPDLGRKWIGYLPQYANLDAKFPVTALDVVLMGRLGKTRSFGFYSKTDREAARAMLARVGLNKQENRPLSALSGGQQQRVLIARALVSEPKLLLLDEPTSSLDDYVEQELYDLLQELNKELTIIVVSHDVAYVSRYVEKVVCVNREVHIHPVSEVDENIIHDMYGEHVHAVRHDQEHDNG</sequence>
<dbReference type="RefSeq" id="WP_322607670.1">
    <property type="nucleotide sequence ID" value="NZ_JARVCO010000006.1"/>
</dbReference>
<dbReference type="PANTHER" id="PTHR42734">
    <property type="entry name" value="METAL TRANSPORT SYSTEM ATP-BINDING PROTEIN TM_0124-RELATED"/>
    <property type="match status" value="1"/>
</dbReference>
<comment type="caution">
    <text evidence="6">The sequence shown here is derived from an EMBL/GenBank/DDBJ whole genome shotgun (WGS) entry which is preliminary data.</text>
</comment>
<dbReference type="InterPro" id="IPR003439">
    <property type="entry name" value="ABC_transporter-like_ATP-bd"/>
</dbReference>
<evidence type="ECO:0000313" key="7">
    <source>
        <dbReference type="Proteomes" id="UP001290861"/>
    </source>
</evidence>
<dbReference type="CDD" id="cd03235">
    <property type="entry name" value="ABC_Metallic_Cations"/>
    <property type="match status" value="1"/>
</dbReference>
<evidence type="ECO:0000256" key="4">
    <source>
        <dbReference type="ARBA" id="ARBA00022840"/>
    </source>
</evidence>
<dbReference type="InterPro" id="IPR027417">
    <property type="entry name" value="P-loop_NTPase"/>
</dbReference>
<dbReference type="Pfam" id="PF00005">
    <property type="entry name" value="ABC_tran"/>
    <property type="match status" value="1"/>
</dbReference>
<name>A0ABU5MUQ2_9BACT</name>
<protein>
    <submittedName>
        <fullName evidence="6">ABC transporter ATP-binding protein</fullName>
    </submittedName>
</protein>
<accession>A0ABU5MUQ2</accession>
<evidence type="ECO:0000256" key="3">
    <source>
        <dbReference type="ARBA" id="ARBA00022741"/>
    </source>
</evidence>
<dbReference type="PROSITE" id="PS50893">
    <property type="entry name" value="ABC_TRANSPORTER_2"/>
    <property type="match status" value="1"/>
</dbReference>
<evidence type="ECO:0000313" key="6">
    <source>
        <dbReference type="EMBL" id="MDZ8117868.1"/>
    </source>
</evidence>
<comment type="similarity">
    <text evidence="1">Belongs to the ABC transporter superfamily.</text>
</comment>
<feature type="domain" description="ABC transporter" evidence="5">
    <location>
        <begin position="5"/>
        <end position="236"/>
    </location>
</feature>
<proteinExistence type="inferred from homology"/>
<gene>
    <name evidence="6" type="ORF">P9H32_04450</name>
</gene>
<dbReference type="SUPFAM" id="SSF52540">
    <property type="entry name" value="P-loop containing nucleoside triphosphate hydrolases"/>
    <property type="match status" value="1"/>
</dbReference>
<dbReference type="GO" id="GO:0005524">
    <property type="term" value="F:ATP binding"/>
    <property type="evidence" value="ECO:0007669"/>
    <property type="project" value="UniProtKB-KW"/>
</dbReference>
<keyword evidence="7" id="KW-1185">Reference proteome</keyword>
<evidence type="ECO:0000259" key="5">
    <source>
        <dbReference type="PROSITE" id="PS50893"/>
    </source>
</evidence>
<dbReference type="PANTHER" id="PTHR42734:SF17">
    <property type="entry name" value="METAL TRANSPORT SYSTEM ATP-BINDING PROTEIN TM_0124-RELATED"/>
    <property type="match status" value="1"/>
</dbReference>
<reference evidence="6 7" key="1">
    <citation type="journal article" date="2024" name="Appl. Environ. Microbiol.">
        <title>Pontiella agarivorans sp. nov., a novel marine anaerobic bacterium capable of degrading macroalgal polysaccharides and fixing nitrogen.</title>
        <authorList>
            <person name="Liu N."/>
            <person name="Kivenson V."/>
            <person name="Peng X."/>
            <person name="Cui Z."/>
            <person name="Lankiewicz T.S."/>
            <person name="Gosselin K.M."/>
            <person name="English C.J."/>
            <person name="Blair E.M."/>
            <person name="O'Malley M.A."/>
            <person name="Valentine D.L."/>
        </authorList>
    </citation>
    <scope>NUCLEOTIDE SEQUENCE [LARGE SCALE GENOMIC DNA]</scope>
    <source>
        <strain evidence="6 7">NLcol2</strain>
    </source>
</reference>
<dbReference type="EMBL" id="JARVCO010000006">
    <property type="protein sequence ID" value="MDZ8117868.1"/>
    <property type="molecule type" value="Genomic_DNA"/>
</dbReference>
<dbReference type="PROSITE" id="PS00211">
    <property type="entry name" value="ABC_TRANSPORTER_1"/>
    <property type="match status" value="1"/>
</dbReference>
<keyword evidence="2" id="KW-0813">Transport</keyword>
<dbReference type="InterPro" id="IPR050153">
    <property type="entry name" value="Metal_Ion_Import_ABC"/>
</dbReference>
<evidence type="ECO:0000256" key="2">
    <source>
        <dbReference type="ARBA" id="ARBA00022448"/>
    </source>
</evidence>
<organism evidence="6 7">
    <name type="scientific">Pontiella agarivorans</name>
    <dbReference type="NCBI Taxonomy" id="3038953"/>
    <lineage>
        <taxon>Bacteria</taxon>
        <taxon>Pseudomonadati</taxon>
        <taxon>Kiritimatiellota</taxon>
        <taxon>Kiritimatiellia</taxon>
        <taxon>Kiritimatiellales</taxon>
        <taxon>Pontiellaceae</taxon>
        <taxon>Pontiella</taxon>
    </lineage>
</organism>